<feature type="region of interest" description="Disordered" evidence="6">
    <location>
        <begin position="1"/>
        <end position="21"/>
    </location>
</feature>
<evidence type="ECO:0000256" key="4">
    <source>
        <dbReference type="ARBA" id="ARBA00023002"/>
    </source>
</evidence>
<dbReference type="Proteomes" id="UP000635477">
    <property type="component" value="Unassembled WGS sequence"/>
</dbReference>
<dbReference type="InterPro" id="IPR010451">
    <property type="entry name" value="Acetoacetate_decarboxylase"/>
</dbReference>
<dbReference type="InterPro" id="IPR002938">
    <property type="entry name" value="FAD-bd"/>
</dbReference>
<protein>
    <recommendedName>
        <fullName evidence="7">FAD-binding domain-containing protein</fullName>
    </recommendedName>
</protein>
<name>A0A8H4UUB0_9HYPO</name>
<proteinExistence type="inferred from homology"/>
<dbReference type="PRINTS" id="PR00420">
    <property type="entry name" value="RNGMNOXGNASE"/>
</dbReference>
<sequence length="898" mass="99691">MATSRIHRSDEPRTADKNASVSHPHPLKVAIIGAGIGGLAAAIGLRRQGHHISLYERSSFATEVGAGVHIAPNANGILRRWGVFAEQFGGTLMNYRYEFYPNGELIRYADLNEPNSRWQHPWHLVHRVALHDELRAAATGKDGPGRPAVLHTASKITHVDPIKGYVTLEDGSIFEADVILGADGVHSKTREFISEDMPQVISTGKGAFRFLMSREVAEKDPETRALVNAKDTGYMWFGDDRRVILYPCNWNSTLNFVCIHPESESHAMAGDEWNKSGSLEQLFKVFRGFDPTLLRLFEKMDPDELKVWQLLDMEKPPTWVNERLALLGDAAHPYTPYQGQGACQAIEDAAAIAVVLPLGTSPAAVSEHLKLYEKIRYERAHAIQDHSRKVGADWKNGKPQVDPTVWNYIFAHDAYDHAQDILKRYLWKKMGNPHWAMPVSFGPSPDFRNGGLRQAPNNNSHQEFTTATIRFRTSRTYLESLLPTKAYTYEGEATVCEASFSVTTQKNVSLLGGSAYSQFGLYMHGVQYRKEDGSAVQGSFVPVLLANSTDMVISMREDMGMPALFCDLEVCSSTKYYRIKASWRGVAFAELVFEDLEDDPQPLGDVYSETSDCDTLAHRYMPSIGGLGNAEASYAIFATKTAVTKESCEVGKRLRSKRANIKVESHDRASLPTLHHVAAGLASIPVYSVVAAEVIDRAAVVVEYSYLEARQAMAANQLPIPKRFTTTHNTDGKAIFDTSLNDEIPETNTGGHRFFLGYATDEYPVDLECSKDIETYQYYAANQPGLVIPGGTVLRFVDFPPGNSAMHRTVSMDYGIVLEGEVNLALDSGESRQLKRGDVAIQRGTMHQWVNPSGHEWARMVFILQESKPVKVNGTTLKEDYGDLTGVIRPSGKHLSLT</sequence>
<reference evidence="8" key="1">
    <citation type="journal article" date="2020" name="BMC Genomics">
        <title>Correction to: Identification and distribution of gene clusters required for synthesis of sphingolipid metabolism inhibitors in diverse species of the filamentous fungus Fusarium.</title>
        <authorList>
            <person name="Kim H.S."/>
            <person name="Lohmar J.M."/>
            <person name="Busman M."/>
            <person name="Brown D.W."/>
            <person name="Naumann T.A."/>
            <person name="Divon H.H."/>
            <person name="Lysoe E."/>
            <person name="Uhlig S."/>
            <person name="Proctor R.H."/>
        </authorList>
    </citation>
    <scope>NUCLEOTIDE SEQUENCE</scope>
    <source>
        <strain evidence="8">NRRL 22465</strain>
    </source>
</reference>
<dbReference type="InterPro" id="IPR011051">
    <property type="entry name" value="RmlC_Cupin_sf"/>
</dbReference>
<comment type="caution">
    <text evidence="8">The sequence shown here is derived from an EMBL/GenBank/DDBJ whole genome shotgun (WGS) entry which is preliminary data.</text>
</comment>
<evidence type="ECO:0000256" key="1">
    <source>
        <dbReference type="ARBA" id="ARBA00007992"/>
    </source>
</evidence>
<dbReference type="CDD" id="cd02231">
    <property type="entry name" value="cupin_BLL6423-like"/>
    <property type="match status" value="1"/>
</dbReference>
<organism evidence="8 9">
    <name type="scientific">Fusarium zealandicum</name>
    <dbReference type="NCBI Taxonomy" id="1053134"/>
    <lineage>
        <taxon>Eukaryota</taxon>
        <taxon>Fungi</taxon>
        <taxon>Dikarya</taxon>
        <taxon>Ascomycota</taxon>
        <taxon>Pezizomycotina</taxon>
        <taxon>Sordariomycetes</taxon>
        <taxon>Hypocreomycetidae</taxon>
        <taxon>Hypocreales</taxon>
        <taxon>Nectriaceae</taxon>
        <taxon>Fusarium</taxon>
        <taxon>Fusarium staphyleae species complex</taxon>
    </lineage>
</organism>
<dbReference type="EMBL" id="JABEYC010000035">
    <property type="protein sequence ID" value="KAF4984075.1"/>
    <property type="molecule type" value="Genomic_DNA"/>
</dbReference>
<keyword evidence="2" id="KW-0285">Flavoprotein</keyword>
<dbReference type="InterPro" id="IPR036188">
    <property type="entry name" value="FAD/NAD-bd_sf"/>
</dbReference>
<evidence type="ECO:0000256" key="3">
    <source>
        <dbReference type="ARBA" id="ARBA00022827"/>
    </source>
</evidence>
<dbReference type="OrthoDB" id="1047367at2759"/>
<evidence type="ECO:0000256" key="2">
    <source>
        <dbReference type="ARBA" id="ARBA00022630"/>
    </source>
</evidence>
<dbReference type="SUPFAM" id="SSF51905">
    <property type="entry name" value="FAD/NAD(P)-binding domain"/>
    <property type="match status" value="1"/>
</dbReference>
<dbReference type="InterPro" id="IPR023375">
    <property type="entry name" value="ADC_dom_sf"/>
</dbReference>
<reference evidence="8" key="2">
    <citation type="submission" date="2020-05" db="EMBL/GenBank/DDBJ databases">
        <authorList>
            <person name="Kim H.-S."/>
            <person name="Proctor R.H."/>
            <person name="Brown D.W."/>
        </authorList>
    </citation>
    <scope>NUCLEOTIDE SEQUENCE</scope>
    <source>
        <strain evidence="8">NRRL 22465</strain>
    </source>
</reference>
<dbReference type="Gene3D" id="3.50.50.60">
    <property type="entry name" value="FAD/NAD(P)-binding domain"/>
    <property type="match status" value="1"/>
</dbReference>
<dbReference type="GO" id="GO:0004497">
    <property type="term" value="F:monooxygenase activity"/>
    <property type="evidence" value="ECO:0007669"/>
    <property type="project" value="UniProtKB-KW"/>
</dbReference>
<keyword evidence="4" id="KW-0560">Oxidoreductase</keyword>
<evidence type="ECO:0000256" key="6">
    <source>
        <dbReference type="SAM" id="MobiDB-lite"/>
    </source>
</evidence>
<keyword evidence="9" id="KW-1185">Reference proteome</keyword>
<dbReference type="InterPro" id="IPR050493">
    <property type="entry name" value="FAD-dep_Monooxygenase_BioMet"/>
</dbReference>
<dbReference type="PANTHER" id="PTHR13789">
    <property type="entry name" value="MONOOXYGENASE"/>
    <property type="match status" value="1"/>
</dbReference>
<feature type="compositionally biased region" description="Basic and acidic residues" evidence="6">
    <location>
        <begin position="7"/>
        <end position="16"/>
    </location>
</feature>
<dbReference type="SUPFAM" id="SSF160104">
    <property type="entry name" value="Acetoacetate decarboxylase-like"/>
    <property type="match status" value="1"/>
</dbReference>
<dbReference type="SUPFAM" id="SSF51182">
    <property type="entry name" value="RmlC-like cupins"/>
    <property type="match status" value="1"/>
</dbReference>
<comment type="similarity">
    <text evidence="1">Belongs to the paxM FAD-dependent monooxygenase family.</text>
</comment>
<dbReference type="PANTHER" id="PTHR13789:SF261">
    <property type="entry name" value="HYDROXYLASE, PUTATIVE (AFU_ORTHOLOGUE AFUA_7G00590)-RELATED"/>
    <property type="match status" value="1"/>
</dbReference>
<dbReference type="GO" id="GO:0016829">
    <property type="term" value="F:lyase activity"/>
    <property type="evidence" value="ECO:0007669"/>
    <property type="project" value="InterPro"/>
</dbReference>
<dbReference type="Pfam" id="PF06314">
    <property type="entry name" value="ADC"/>
    <property type="match status" value="1"/>
</dbReference>
<evidence type="ECO:0000313" key="9">
    <source>
        <dbReference type="Proteomes" id="UP000635477"/>
    </source>
</evidence>
<accession>A0A8H4UUB0</accession>
<dbReference type="InterPro" id="IPR014710">
    <property type="entry name" value="RmlC-like_jellyroll"/>
</dbReference>
<dbReference type="Gene3D" id="2.40.400.10">
    <property type="entry name" value="Acetoacetate decarboxylase-like"/>
    <property type="match status" value="1"/>
</dbReference>
<dbReference type="GO" id="GO:0071949">
    <property type="term" value="F:FAD binding"/>
    <property type="evidence" value="ECO:0007669"/>
    <property type="project" value="InterPro"/>
</dbReference>
<dbReference type="Gene3D" id="2.60.120.10">
    <property type="entry name" value="Jelly Rolls"/>
    <property type="match status" value="1"/>
</dbReference>
<evidence type="ECO:0000313" key="8">
    <source>
        <dbReference type="EMBL" id="KAF4984075.1"/>
    </source>
</evidence>
<keyword evidence="3" id="KW-0274">FAD</keyword>
<feature type="domain" description="FAD-binding" evidence="7">
    <location>
        <begin position="28"/>
        <end position="385"/>
    </location>
</feature>
<dbReference type="SUPFAM" id="SSF54373">
    <property type="entry name" value="FAD-linked reductases, C-terminal domain"/>
    <property type="match status" value="1"/>
</dbReference>
<gene>
    <name evidence="8" type="ORF">FZEAL_654</name>
</gene>
<evidence type="ECO:0000259" key="7">
    <source>
        <dbReference type="Pfam" id="PF01494"/>
    </source>
</evidence>
<dbReference type="AlphaFoldDB" id="A0A8H4UUB0"/>
<dbReference type="Pfam" id="PF01494">
    <property type="entry name" value="FAD_binding_3"/>
    <property type="match status" value="1"/>
</dbReference>
<keyword evidence="5" id="KW-0503">Monooxygenase</keyword>
<evidence type="ECO:0000256" key="5">
    <source>
        <dbReference type="ARBA" id="ARBA00023033"/>
    </source>
</evidence>